<evidence type="ECO:0000313" key="6">
    <source>
        <dbReference type="EMBL" id="KAF3331381.1"/>
    </source>
</evidence>
<dbReference type="InterPro" id="IPR038324">
    <property type="entry name" value="Rpb4/RPC9_sf"/>
</dbReference>
<comment type="similarity">
    <text evidence="3">Belongs to the eukaryotic RPB4 RNA polymerase subunit family.</text>
</comment>
<evidence type="ECO:0000313" key="7">
    <source>
        <dbReference type="Proteomes" id="UP000623129"/>
    </source>
</evidence>
<dbReference type="SUPFAM" id="SSF47819">
    <property type="entry name" value="HRDC-like"/>
    <property type="match status" value="1"/>
</dbReference>
<name>A0A833R187_9POAL</name>
<organism evidence="6 7">
    <name type="scientific">Carex littledalei</name>
    <dbReference type="NCBI Taxonomy" id="544730"/>
    <lineage>
        <taxon>Eukaryota</taxon>
        <taxon>Viridiplantae</taxon>
        <taxon>Streptophyta</taxon>
        <taxon>Embryophyta</taxon>
        <taxon>Tracheophyta</taxon>
        <taxon>Spermatophyta</taxon>
        <taxon>Magnoliopsida</taxon>
        <taxon>Liliopsida</taxon>
        <taxon>Poales</taxon>
        <taxon>Cyperaceae</taxon>
        <taxon>Cyperoideae</taxon>
        <taxon>Cariceae</taxon>
        <taxon>Carex</taxon>
        <taxon>Carex subgen. Euthyceras</taxon>
    </lineage>
</organism>
<dbReference type="AlphaFoldDB" id="A0A833R187"/>
<dbReference type="Proteomes" id="UP000623129">
    <property type="component" value="Unassembled WGS sequence"/>
</dbReference>
<feature type="domain" description="RNA polymerase Rpb4/RPC9 core" evidence="5">
    <location>
        <begin position="105"/>
        <end position="226"/>
    </location>
</feature>
<dbReference type="InterPro" id="IPR006590">
    <property type="entry name" value="RNA_pol_Rpb4/RPC9_core"/>
</dbReference>
<feature type="compositionally biased region" description="Low complexity" evidence="4">
    <location>
        <begin position="57"/>
        <end position="68"/>
    </location>
</feature>
<comment type="caution">
    <text evidence="6">The sequence shown here is derived from an EMBL/GenBank/DDBJ whole genome shotgun (WGS) entry which is preliminary data.</text>
</comment>
<feature type="compositionally biased region" description="Low complexity" evidence="4">
    <location>
        <begin position="1"/>
        <end position="13"/>
    </location>
</feature>
<dbReference type="OrthoDB" id="2186918at2759"/>
<evidence type="ECO:0000256" key="3">
    <source>
        <dbReference type="ARBA" id="ARBA00025724"/>
    </source>
</evidence>
<feature type="compositionally biased region" description="Acidic residues" evidence="4">
    <location>
        <begin position="41"/>
        <end position="54"/>
    </location>
</feature>
<dbReference type="GO" id="GO:0000428">
    <property type="term" value="C:DNA-directed RNA polymerase complex"/>
    <property type="evidence" value="ECO:0007669"/>
    <property type="project" value="UniProtKB-KW"/>
</dbReference>
<dbReference type="PANTHER" id="PTHR21297">
    <property type="entry name" value="DNA-DIRECTED RNA POLYMERASE II"/>
    <property type="match status" value="1"/>
</dbReference>
<evidence type="ECO:0000256" key="4">
    <source>
        <dbReference type="SAM" id="MobiDB-lite"/>
    </source>
</evidence>
<evidence type="ECO:0000259" key="5">
    <source>
        <dbReference type="SMART" id="SM00657"/>
    </source>
</evidence>
<keyword evidence="6" id="KW-0804">Transcription</keyword>
<dbReference type="Gene3D" id="1.20.1250.40">
    <property type="match status" value="1"/>
</dbReference>
<comment type="subcellular location">
    <subcellularLocation>
        <location evidence="1">Nucleus</location>
    </subcellularLocation>
</comment>
<protein>
    <submittedName>
        <fullName evidence="6">DNA-directed RNA polymerases IV and V subunit 4 isoform X2</fullName>
    </submittedName>
</protein>
<dbReference type="SMART" id="SM00657">
    <property type="entry name" value="RPOL4c"/>
    <property type="match status" value="1"/>
</dbReference>
<dbReference type="GO" id="GO:0000166">
    <property type="term" value="F:nucleotide binding"/>
    <property type="evidence" value="ECO:0007669"/>
    <property type="project" value="InterPro"/>
</dbReference>
<keyword evidence="6" id="KW-0240">DNA-directed RNA polymerase</keyword>
<keyword evidence="7" id="KW-1185">Reference proteome</keyword>
<accession>A0A833R187</accession>
<dbReference type="InterPro" id="IPR010997">
    <property type="entry name" value="HRDC-like_sf"/>
</dbReference>
<feature type="region of interest" description="Disordered" evidence="4">
    <location>
        <begin position="1"/>
        <end position="99"/>
    </location>
</feature>
<dbReference type="GO" id="GO:0006352">
    <property type="term" value="P:DNA-templated transcription initiation"/>
    <property type="evidence" value="ECO:0007669"/>
    <property type="project" value="InterPro"/>
</dbReference>
<reference evidence="6" key="1">
    <citation type="submission" date="2020-01" db="EMBL/GenBank/DDBJ databases">
        <title>Genome sequence of Kobresia littledalei, the first chromosome-level genome in the family Cyperaceae.</title>
        <authorList>
            <person name="Qu G."/>
        </authorList>
    </citation>
    <scope>NUCLEOTIDE SEQUENCE</scope>
    <source>
        <strain evidence="6">C.B.Clarke</strain>
        <tissue evidence="6">Leaf</tissue>
    </source>
</reference>
<gene>
    <name evidence="6" type="ORF">FCM35_KLT02787</name>
</gene>
<dbReference type="EMBL" id="SWLB01000012">
    <property type="protein sequence ID" value="KAF3331381.1"/>
    <property type="molecule type" value="Genomic_DNA"/>
</dbReference>
<dbReference type="InterPro" id="IPR045222">
    <property type="entry name" value="Rpb4-like"/>
</dbReference>
<sequence length="232" mass="25132">MEKGGKAYAGKGKTPFKVVASKRGSSSGREKEPVNVSPVEIDSDSDSEGFIEEIDYSKSNGKLSSKGTSGKDGKGFSSGKAGGKGGVYSSSKKPPKRDDLKLQLETPSGARVVMDCEAADILQQIQEQMVILSEDPTIKFPLSFDKAYQYTKEGKQYSDTKSVKDILESLKNCGVNDGEICMIANSGPETVEEVYALIPSLKENRYENEEPIKEALSKLSEVKLPNICGRKN</sequence>
<dbReference type="Pfam" id="PF03874">
    <property type="entry name" value="RNA_pol_Rpb4"/>
    <property type="match status" value="1"/>
</dbReference>
<dbReference type="InterPro" id="IPR005574">
    <property type="entry name" value="Rpb4/RPC9"/>
</dbReference>
<proteinExistence type="inferred from homology"/>
<evidence type="ECO:0000256" key="2">
    <source>
        <dbReference type="ARBA" id="ARBA00023242"/>
    </source>
</evidence>
<keyword evidence="2" id="KW-0539">Nucleus</keyword>
<evidence type="ECO:0000256" key="1">
    <source>
        <dbReference type="ARBA" id="ARBA00004123"/>
    </source>
</evidence>
<dbReference type="GO" id="GO:0005634">
    <property type="term" value="C:nucleus"/>
    <property type="evidence" value="ECO:0007669"/>
    <property type="project" value="UniProtKB-SubCell"/>
</dbReference>